<dbReference type="Proteomes" id="UP000319498">
    <property type="component" value="Unassembled WGS sequence"/>
</dbReference>
<protein>
    <submittedName>
        <fullName evidence="1">Uncharacterized protein</fullName>
    </submittedName>
</protein>
<name>A0ABQ0T6Y5_9BACL</name>
<gene>
    <name evidence="1" type="ORF">BFO01nite_31890</name>
</gene>
<comment type="caution">
    <text evidence="1">The sequence shown here is derived from an EMBL/GenBank/DDBJ whole genome shotgun (WGS) entry which is preliminary data.</text>
</comment>
<sequence length="85" mass="10078">MQLMDQFRWIVLCLHFNQLSNQLGILQVRRFQQTSEGGEALLFLFGRHNKLKQDFSLWFIGKDSLDFREYLDGVGMEPFCDTFLV</sequence>
<proteinExistence type="predicted"/>
<evidence type="ECO:0000313" key="1">
    <source>
        <dbReference type="EMBL" id="GED59057.1"/>
    </source>
</evidence>
<dbReference type="EMBL" id="BJOL01000018">
    <property type="protein sequence ID" value="GED59057.1"/>
    <property type="molecule type" value="Genomic_DNA"/>
</dbReference>
<organism evidence="1 2">
    <name type="scientific">Brevibacillus formosus</name>
    <dbReference type="NCBI Taxonomy" id="54913"/>
    <lineage>
        <taxon>Bacteria</taxon>
        <taxon>Bacillati</taxon>
        <taxon>Bacillota</taxon>
        <taxon>Bacilli</taxon>
        <taxon>Bacillales</taxon>
        <taxon>Paenibacillaceae</taxon>
        <taxon>Brevibacillus</taxon>
    </lineage>
</organism>
<reference evidence="1 2" key="1">
    <citation type="submission" date="2019-06" db="EMBL/GenBank/DDBJ databases">
        <title>Whole genome shotgun sequence of Brevibacillus formosus NBRC 15716.</title>
        <authorList>
            <person name="Hosoyama A."/>
            <person name="Uohara A."/>
            <person name="Ohji S."/>
            <person name="Ichikawa N."/>
        </authorList>
    </citation>
    <scope>NUCLEOTIDE SEQUENCE [LARGE SCALE GENOMIC DNA]</scope>
    <source>
        <strain evidence="1 2">NBRC 15716</strain>
    </source>
</reference>
<keyword evidence="2" id="KW-1185">Reference proteome</keyword>
<accession>A0ABQ0T6Y5</accession>
<evidence type="ECO:0000313" key="2">
    <source>
        <dbReference type="Proteomes" id="UP000319498"/>
    </source>
</evidence>